<feature type="transmembrane region" description="Helical" evidence="7">
    <location>
        <begin position="128"/>
        <end position="149"/>
    </location>
</feature>
<dbReference type="Gene3D" id="1.10.3720.10">
    <property type="entry name" value="MetI-like"/>
    <property type="match status" value="1"/>
</dbReference>
<keyword evidence="4 7" id="KW-0812">Transmembrane</keyword>
<evidence type="ECO:0000256" key="1">
    <source>
        <dbReference type="ARBA" id="ARBA00004651"/>
    </source>
</evidence>
<comment type="similarity">
    <text evidence="7">Belongs to the binding-protein-dependent transport system permease family.</text>
</comment>
<evidence type="ECO:0000259" key="8">
    <source>
        <dbReference type="PROSITE" id="PS50928"/>
    </source>
</evidence>
<dbReference type="PANTHER" id="PTHR43744:SF8">
    <property type="entry name" value="SN-GLYCEROL-3-PHOSPHATE TRANSPORT SYSTEM PERMEASE PROTEIN UGPE"/>
    <property type="match status" value="1"/>
</dbReference>
<feature type="transmembrane region" description="Helical" evidence="7">
    <location>
        <begin position="264"/>
        <end position="282"/>
    </location>
</feature>
<keyword evidence="2 7" id="KW-0813">Transport</keyword>
<evidence type="ECO:0000256" key="7">
    <source>
        <dbReference type="RuleBase" id="RU363032"/>
    </source>
</evidence>
<comment type="subcellular location">
    <subcellularLocation>
        <location evidence="1 7">Cell membrane</location>
        <topology evidence="1 7">Multi-pass membrane protein</topology>
    </subcellularLocation>
</comment>
<dbReference type="PANTHER" id="PTHR43744">
    <property type="entry name" value="ABC TRANSPORTER PERMEASE PROTEIN MG189-RELATED-RELATED"/>
    <property type="match status" value="1"/>
</dbReference>
<dbReference type="AlphaFoldDB" id="A0A9D1SGA0"/>
<reference evidence="9" key="2">
    <citation type="journal article" date="2021" name="PeerJ">
        <title>Extensive microbial diversity within the chicken gut microbiome revealed by metagenomics and culture.</title>
        <authorList>
            <person name="Gilroy R."/>
            <person name="Ravi A."/>
            <person name="Getino M."/>
            <person name="Pursley I."/>
            <person name="Horton D.L."/>
            <person name="Alikhan N.F."/>
            <person name="Baker D."/>
            <person name="Gharbi K."/>
            <person name="Hall N."/>
            <person name="Watson M."/>
            <person name="Adriaenssens E.M."/>
            <person name="Foster-Nyarko E."/>
            <person name="Jarju S."/>
            <person name="Secka A."/>
            <person name="Antonio M."/>
            <person name="Oren A."/>
            <person name="Chaudhuri R.R."/>
            <person name="La Ragione R."/>
            <person name="Hildebrand F."/>
            <person name="Pallen M.J."/>
        </authorList>
    </citation>
    <scope>NUCLEOTIDE SEQUENCE</scope>
    <source>
        <strain evidence="9">11687</strain>
    </source>
</reference>
<feature type="transmembrane region" description="Helical" evidence="7">
    <location>
        <begin position="161"/>
        <end position="183"/>
    </location>
</feature>
<feature type="transmembrane region" description="Helical" evidence="7">
    <location>
        <begin position="24"/>
        <end position="48"/>
    </location>
</feature>
<keyword evidence="3" id="KW-1003">Cell membrane</keyword>
<proteinExistence type="inferred from homology"/>
<dbReference type="EMBL" id="DVMZ01000119">
    <property type="protein sequence ID" value="HIU59344.1"/>
    <property type="molecule type" value="Genomic_DNA"/>
</dbReference>
<feature type="domain" description="ABC transmembrane type-1" evidence="8">
    <location>
        <begin position="93"/>
        <end position="284"/>
    </location>
</feature>
<evidence type="ECO:0000313" key="10">
    <source>
        <dbReference type="Proteomes" id="UP000824081"/>
    </source>
</evidence>
<evidence type="ECO:0000256" key="5">
    <source>
        <dbReference type="ARBA" id="ARBA00022989"/>
    </source>
</evidence>
<gene>
    <name evidence="9" type="ORF">IAC57_04500</name>
</gene>
<dbReference type="InterPro" id="IPR035906">
    <property type="entry name" value="MetI-like_sf"/>
</dbReference>
<evidence type="ECO:0000256" key="2">
    <source>
        <dbReference type="ARBA" id="ARBA00022448"/>
    </source>
</evidence>
<evidence type="ECO:0000256" key="6">
    <source>
        <dbReference type="ARBA" id="ARBA00023136"/>
    </source>
</evidence>
<dbReference type="GO" id="GO:0055085">
    <property type="term" value="P:transmembrane transport"/>
    <property type="evidence" value="ECO:0007669"/>
    <property type="project" value="InterPro"/>
</dbReference>
<dbReference type="GO" id="GO:0005886">
    <property type="term" value="C:plasma membrane"/>
    <property type="evidence" value="ECO:0007669"/>
    <property type="project" value="UniProtKB-SubCell"/>
</dbReference>
<dbReference type="PROSITE" id="PS50928">
    <property type="entry name" value="ABC_TM1"/>
    <property type="match status" value="1"/>
</dbReference>
<evidence type="ECO:0000256" key="3">
    <source>
        <dbReference type="ARBA" id="ARBA00022475"/>
    </source>
</evidence>
<accession>A0A9D1SGA0</accession>
<dbReference type="CDD" id="cd06261">
    <property type="entry name" value="TM_PBP2"/>
    <property type="match status" value="1"/>
</dbReference>
<dbReference type="InterPro" id="IPR000515">
    <property type="entry name" value="MetI-like"/>
</dbReference>
<keyword evidence="6 7" id="KW-0472">Membrane</keyword>
<comment type="caution">
    <text evidence="9">The sequence shown here is derived from an EMBL/GenBank/DDBJ whole genome shotgun (WGS) entry which is preliminary data.</text>
</comment>
<organism evidence="9 10">
    <name type="scientific">Candidatus Scatosoma pullistercoris</name>
    <dbReference type="NCBI Taxonomy" id="2840934"/>
    <lineage>
        <taxon>Bacteria</taxon>
        <taxon>Bacillati</taxon>
        <taxon>Bacillota</taxon>
        <taxon>Clostridia</taxon>
        <taxon>Candidatus Scatosoma</taxon>
    </lineage>
</organism>
<keyword evidence="5 7" id="KW-1133">Transmembrane helix</keyword>
<sequence length="299" mass="34219">MSRKKKEEEYPSILKERSPQEKGIFIVVFVIFVLYSVSLIYPFIWMFINSMKGATEFETGNPFAFPVEWRFYNYRRAFEMLNLDDGTTFYDMIFNSVWYTVLSSSLSVFTCTVTGYCLSKYDFKAKGIIYATAIFCMTIPIVGSMASYYKVIGELGLYDTPFYVVVTHLGGWGFNFLVMYGFFKNVSWFYAEAAFMDGGGHFLVFFKIMIPLAIGPIMTLFVVAFISNWNDYMTMILYLPSYLTLASGLYEFQAAKDYNAVDYPVYFAGLLISLIPAITLFACCSDIMMRNMNVGGIKA</sequence>
<protein>
    <submittedName>
        <fullName evidence="9">Carbohydrate ABC transporter permease</fullName>
    </submittedName>
</protein>
<feature type="transmembrane region" description="Helical" evidence="7">
    <location>
        <begin position="204"/>
        <end position="226"/>
    </location>
</feature>
<evidence type="ECO:0000256" key="4">
    <source>
        <dbReference type="ARBA" id="ARBA00022692"/>
    </source>
</evidence>
<dbReference type="SUPFAM" id="SSF161098">
    <property type="entry name" value="MetI-like"/>
    <property type="match status" value="1"/>
</dbReference>
<name>A0A9D1SGA0_9FIRM</name>
<dbReference type="Proteomes" id="UP000824081">
    <property type="component" value="Unassembled WGS sequence"/>
</dbReference>
<feature type="transmembrane region" description="Helical" evidence="7">
    <location>
        <begin position="97"/>
        <end position="116"/>
    </location>
</feature>
<evidence type="ECO:0000313" key="9">
    <source>
        <dbReference type="EMBL" id="HIU59344.1"/>
    </source>
</evidence>
<reference evidence="9" key="1">
    <citation type="submission" date="2020-10" db="EMBL/GenBank/DDBJ databases">
        <authorList>
            <person name="Gilroy R."/>
        </authorList>
    </citation>
    <scope>NUCLEOTIDE SEQUENCE</scope>
    <source>
        <strain evidence="9">11687</strain>
    </source>
</reference>
<dbReference type="Pfam" id="PF00528">
    <property type="entry name" value="BPD_transp_1"/>
    <property type="match status" value="1"/>
</dbReference>